<dbReference type="AlphaFoldDB" id="A0A2W1JGY3"/>
<dbReference type="SUPFAM" id="SSF52980">
    <property type="entry name" value="Restriction endonuclease-like"/>
    <property type="match status" value="1"/>
</dbReference>
<reference evidence="2 3" key="1">
    <citation type="journal article" date="2018" name="Sci. Rep.">
        <title>A novel species of the marine cyanobacterium Acaryochloris with a unique pigment content and lifestyle.</title>
        <authorList>
            <person name="Partensky F."/>
            <person name="Six C."/>
            <person name="Ratin M."/>
            <person name="Garczarek L."/>
            <person name="Vaulot D."/>
            <person name="Probert I."/>
            <person name="Calteau A."/>
            <person name="Gourvil P."/>
            <person name="Marie D."/>
            <person name="Grebert T."/>
            <person name="Bouchier C."/>
            <person name="Le Panse S."/>
            <person name="Gachenot M."/>
            <person name="Rodriguez F."/>
            <person name="Garrido J.L."/>
        </authorList>
    </citation>
    <scope>NUCLEOTIDE SEQUENCE [LARGE SCALE GENOMIC DNA]</scope>
    <source>
        <strain evidence="2 3">RCC1774</strain>
    </source>
</reference>
<keyword evidence="3" id="KW-1185">Reference proteome</keyword>
<dbReference type="EMBL" id="PQWO01000008">
    <property type="protein sequence ID" value="PZD72819.1"/>
    <property type="molecule type" value="Genomic_DNA"/>
</dbReference>
<sequence length="232" mass="26239">MTTALPKTNAALSTATSAAPLTTEIRVLLEGVSWETFEQLLEETGDQRHQRFAYRDGLLEIMVPLAGHEEPIRLFDQLLAAIIDELELEFRSLGSLTMKNPKQKKGLEPDCCFYIQNEAVVRGVDALDFEVHPPPDLVIEVDNSNSSLNKFPIYTALKVPEIWRLRYGSMTIYHLNAEQSEYKTQDKSLAFSQLPVQELPQFVEQAKKIGQRAAVRELAKRVRQVLADLAKD</sequence>
<comment type="caution">
    <text evidence="2">The sequence shown here is derived from an EMBL/GenBank/DDBJ whole genome shotgun (WGS) entry which is preliminary data.</text>
</comment>
<dbReference type="Proteomes" id="UP000248857">
    <property type="component" value="Unassembled WGS sequence"/>
</dbReference>
<organism evidence="2 3">
    <name type="scientific">Acaryochloris thomasi RCC1774</name>
    <dbReference type="NCBI Taxonomy" id="1764569"/>
    <lineage>
        <taxon>Bacteria</taxon>
        <taxon>Bacillati</taxon>
        <taxon>Cyanobacteriota</taxon>
        <taxon>Cyanophyceae</taxon>
        <taxon>Acaryochloridales</taxon>
        <taxon>Acaryochloridaceae</taxon>
        <taxon>Acaryochloris</taxon>
        <taxon>Acaryochloris thomasi</taxon>
    </lineage>
</organism>
<dbReference type="PANTHER" id="PTHR47152">
    <property type="entry name" value="SLR2084 PROTEIN-RELATED"/>
    <property type="match status" value="1"/>
</dbReference>
<name>A0A2W1JGY3_9CYAN</name>
<protein>
    <recommendedName>
        <fullName evidence="1">Putative restriction endonuclease domain-containing protein</fullName>
    </recommendedName>
</protein>
<dbReference type="RefSeq" id="WP_110986640.1">
    <property type="nucleotide sequence ID" value="NZ_CAWNWM010000008.1"/>
</dbReference>
<evidence type="ECO:0000313" key="2">
    <source>
        <dbReference type="EMBL" id="PZD72819.1"/>
    </source>
</evidence>
<dbReference type="Gene3D" id="3.90.1570.10">
    <property type="entry name" value="tt1808, chain A"/>
    <property type="match status" value="1"/>
</dbReference>
<proteinExistence type="predicted"/>
<dbReference type="InterPro" id="IPR011335">
    <property type="entry name" value="Restrct_endonuc-II-like"/>
</dbReference>
<accession>A0A2W1JGY3</accession>
<evidence type="ECO:0000313" key="3">
    <source>
        <dbReference type="Proteomes" id="UP000248857"/>
    </source>
</evidence>
<dbReference type="OrthoDB" id="5768410at2"/>
<dbReference type="InterPro" id="IPR008538">
    <property type="entry name" value="Uma2"/>
</dbReference>
<dbReference type="PANTHER" id="PTHR47152:SF2">
    <property type="entry name" value="SLR2084 PROTEIN"/>
    <property type="match status" value="1"/>
</dbReference>
<feature type="domain" description="Putative restriction endonuclease" evidence="1">
    <location>
        <begin position="34"/>
        <end position="196"/>
    </location>
</feature>
<evidence type="ECO:0000259" key="1">
    <source>
        <dbReference type="Pfam" id="PF05685"/>
    </source>
</evidence>
<gene>
    <name evidence="2" type="ORF">C1752_03185</name>
</gene>
<dbReference type="InterPro" id="IPR012296">
    <property type="entry name" value="Nuclease_put_TT1808"/>
</dbReference>
<dbReference type="CDD" id="cd06260">
    <property type="entry name" value="DUF820-like"/>
    <property type="match status" value="1"/>
</dbReference>
<dbReference type="Pfam" id="PF05685">
    <property type="entry name" value="Uma2"/>
    <property type="match status" value="1"/>
</dbReference>